<evidence type="ECO:0000313" key="3">
    <source>
        <dbReference type="Proteomes" id="UP000003460"/>
    </source>
</evidence>
<dbReference type="AlphaFoldDB" id="C9LGB2"/>
<proteinExistence type="predicted"/>
<accession>C9LGB2</accession>
<keyword evidence="1" id="KW-0812">Transmembrane</keyword>
<dbReference type="HOGENOM" id="CLU_3064873_0_0_10"/>
<gene>
    <name evidence="2" type="ORF">GCWU000325_01254</name>
</gene>
<keyword evidence="1" id="KW-1133">Transmembrane helix</keyword>
<keyword evidence="1" id="KW-0472">Membrane</keyword>
<comment type="caution">
    <text evidence="2">The sequence shown here is derived from an EMBL/GenBank/DDBJ whole genome shotgun (WGS) entry which is preliminary data.</text>
</comment>
<feature type="transmembrane region" description="Helical" evidence="1">
    <location>
        <begin position="26"/>
        <end position="46"/>
    </location>
</feature>
<dbReference type="EMBL" id="ACIJ02000018">
    <property type="protein sequence ID" value="EEX71720.1"/>
    <property type="molecule type" value="Genomic_DNA"/>
</dbReference>
<name>C9LGB2_9BACT</name>
<keyword evidence="3" id="KW-1185">Reference proteome</keyword>
<evidence type="ECO:0000313" key="2">
    <source>
        <dbReference type="EMBL" id="EEX71720.1"/>
    </source>
</evidence>
<reference evidence="2" key="1">
    <citation type="submission" date="2009-09" db="EMBL/GenBank/DDBJ databases">
        <authorList>
            <person name="Weinstock G."/>
            <person name="Sodergren E."/>
            <person name="Clifton S."/>
            <person name="Fulton L."/>
            <person name="Fulton B."/>
            <person name="Courtney L."/>
            <person name="Fronick C."/>
            <person name="Harrison M."/>
            <person name="Strong C."/>
            <person name="Farmer C."/>
            <person name="Delahaunty K."/>
            <person name="Markovic C."/>
            <person name="Hall O."/>
            <person name="Minx P."/>
            <person name="Tomlinson C."/>
            <person name="Mitreva M."/>
            <person name="Nelson J."/>
            <person name="Hou S."/>
            <person name="Wollam A."/>
            <person name="Pepin K.H."/>
            <person name="Johnson M."/>
            <person name="Bhonagiri V."/>
            <person name="Nash W.E."/>
            <person name="Warren W."/>
            <person name="Chinwalla A."/>
            <person name="Mardis E.R."/>
            <person name="Wilson R.K."/>
        </authorList>
    </citation>
    <scope>NUCLEOTIDE SEQUENCE [LARGE SCALE GENOMIC DNA]</scope>
    <source>
        <strain evidence="2">ATCC 51259</strain>
    </source>
</reference>
<evidence type="ECO:0000256" key="1">
    <source>
        <dbReference type="SAM" id="Phobius"/>
    </source>
</evidence>
<organism evidence="2 3">
    <name type="scientific">Alloprevotella tannerae ATCC 51259</name>
    <dbReference type="NCBI Taxonomy" id="626522"/>
    <lineage>
        <taxon>Bacteria</taxon>
        <taxon>Pseudomonadati</taxon>
        <taxon>Bacteroidota</taxon>
        <taxon>Bacteroidia</taxon>
        <taxon>Bacteroidales</taxon>
        <taxon>Prevotellaceae</taxon>
        <taxon>Alloprevotella</taxon>
    </lineage>
</organism>
<protein>
    <submittedName>
        <fullName evidence="2">Uncharacterized protein</fullName>
    </submittedName>
</protein>
<dbReference type="Proteomes" id="UP000003460">
    <property type="component" value="Unassembled WGS sequence"/>
</dbReference>
<sequence>MMKAKIIIFCKYFHQKTTFYSFSVPFFRYSLLVFIECLICFASAFFRRGLKTI</sequence>